<evidence type="ECO:0000313" key="2">
    <source>
        <dbReference type="Proteomes" id="UP000198414"/>
    </source>
</evidence>
<dbReference type="AlphaFoldDB" id="A0A1Z5IW85"/>
<dbReference type="Proteomes" id="UP000198414">
    <property type="component" value="Unassembled WGS sequence"/>
</dbReference>
<organism evidence="1 2">
    <name type="scientific">Secundilactobacillus pentosiphilus</name>
    <dbReference type="NCBI Taxonomy" id="1714682"/>
    <lineage>
        <taxon>Bacteria</taxon>
        <taxon>Bacillati</taxon>
        <taxon>Bacillota</taxon>
        <taxon>Bacilli</taxon>
        <taxon>Lactobacillales</taxon>
        <taxon>Lactobacillaceae</taxon>
        <taxon>Secundilactobacillus</taxon>
    </lineage>
</organism>
<protein>
    <submittedName>
        <fullName evidence="1">Uncharacterized protein</fullName>
    </submittedName>
</protein>
<gene>
    <name evidence="1" type="ORF">IWT25_01187</name>
</gene>
<evidence type="ECO:0000313" key="1">
    <source>
        <dbReference type="EMBL" id="GAX05862.1"/>
    </source>
</evidence>
<proteinExistence type="predicted"/>
<sequence precursor="true">MGITFQSEIPLPSVNLMDLSMIRRPQKVTWHKGISVAMGGGHLNERASWAVY</sequence>
<accession>A0A1Z5IW85</accession>
<dbReference type="EMBL" id="BCMI01000009">
    <property type="protein sequence ID" value="GAX05862.1"/>
    <property type="molecule type" value="Genomic_DNA"/>
</dbReference>
<name>A0A1Z5IW85_9LACO</name>
<reference evidence="1 2" key="1">
    <citation type="submission" date="2015-11" db="EMBL/GenBank/DDBJ databases">
        <title>Draft genome sequences of new species of the genus Lactobacillus isolated from orchardgrass silage.</title>
        <authorList>
            <person name="Tohno M."/>
            <person name="Tanizawa Y."/>
            <person name="Arita M."/>
        </authorList>
    </citation>
    <scope>NUCLEOTIDE SEQUENCE [LARGE SCALE GENOMIC DNA]</scope>
    <source>
        <strain evidence="1 2">IWT25</strain>
    </source>
</reference>
<comment type="caution">
    <text evidence="1">The sequence shown here is derived from an EMBL/GenBank/DDBJ whole genome shotgun (WGS) entry which is preliminary data.</text>
</comment>